<name>A0ABS8AXG7_9BACT</name>
<feature type="signal peptide" evidence="1">
    <location>
        <begin position="1"/>
        <end position="19"/>
    </location>
</feature>
<comment type="caution">
    <text evidence="2">The sequence shown here is derived from an EMBL/GenBank/DDBJ whole genome shotgun (WGS) entry which is preliminary data.</text>
</comment>
<reference evidence="2" key="1">
    <citation type="submission" date="2021-10" db="EMBL/GenBank/DDBJ databases">
        <authorList>
            <person name="Dean J.D."/>
            <person name="Kim M.K."/>
            <person name="Newey C.N."/>
            <person name="Stoker T.S."/>
            <person name="Thompson D.W."/>
            <person name="Grose J.H."/>
        </authorList>
    </citation>
    <scope>NUCLEOTIDE SEQUENCE</scope>
    <source>
        <strain evidence="2">BT178</strain>
    </source>
</reference>
<dbReference type="EMBL" id="JAJADR010000008">
    <property type="protein sequence ID" value="MCB2410477.1"/>
    <property type="molecule type" value="Genomic_DNA"/>
</dbReference>
<accession>A0ABS8AXG7</accession>
<gene>
    <name evidence="2" type="ORF">LGH74_20980</name>
</gene>
<protein>
    <recommendedName>
        <fullName evidence="4">DUF4426 domain-containing protein</fullName>
    </recommendedName>
</protein>
<evidence type="ECO:0000256" key="1">
    <source>
        <dbReference type="SAM" id="SignalP"/>
    </source>
</evidence>
<dbReference type="RefSeq" id="WP_226179426.1">
    <property type="nucleotide sequence ID" value="NZ_JAJADR010000008.1"/>
</dbReference>
<proteinExistence type="predicted"/>
<sequence>MKALYFLFILVFTATLSFAQAPAAKVDFCGQQYELPAGATLVSPYEVRGPGYDLILMYINPADLRNGAPAEYTKQRVKKMKGKELQEISCFIQETPAKAFKFAYPTDKGLSYEMLAYGITKGQPVMIQLTLEVDPYNNLEIPEFARQFVHFDK</sequence>
<evidence type="ECO:0000313" key="2">
    <source>
        <dbReference type="EMBL" id="MCB2410477.1"/>
    </source>
</evidence>
<keyword evidence="3" id="KW-1185">Reference proteome</keyword>
<feature type="chain" id="PRO_5045168643" description="DUF4426 domain-containing protein" evidence="1">
    <location>
        <begin position="20"/>
        <end position="153"/>
    </location>
</feature>
<organism evidence="2 3">
    <name type="scientific">Hymenobacter lucidus</name>
    <dbReference type="NCBI Taxonomy" id="2880930"/>
    <lineage>
        <taxon>Bacteria</taxon>
        <taxon>Pseudomonadati</taxon>
        <taxon>Bacteroidota</taxon>
        <taxon>Cytophagia</taxon>
        <taxon>Cytophagales</taxon>
        <taxon>Hymenobacteraceae</taxon>
        <taxon>Hymenobacter</taxon>
    </lineage>
</organism>
<evidence type="ECO:0008006" key="4">
    <source>
        <dbReference type="Google" id="ProtNLM"/>
    </source>
</evidence>
<keyword evidence="1" id="KW-0732">Signal</keyword>
<dbReference type="Proteomes" id="UP001165296">
    <property type="component" value="Unassembled WGS sequence"/>
</dbReference>
<evidence type="ECO:0000313" key="3">
    <source>
        <dbReference type="Proteomes" id="UP001165296"/>
    </source>
</evidence>